<organism evidence="1 2">
    <name type="scientific">Ceratodon purpureus</name>
    <name type="common">Fire moss</name>
    <name type="synonym">Dicranum purpureum</name>
    <dbReference type="NCBI Taxonomy" id="3225"/>
    <lineage>
        <taxon>Eukaryota</taxon>
        <taxon>Viridiplantae</taxon>
        <taxon>Streptophyta</taxon>
        <taxon>Embryophyta</taxon>
        <taxon>Bryophyta</taxon>
        <taxon>Bryophytina</taxon>
        <taxon>Bryopsida</taxon>
        <taxon>Dicranidae</taxon>
        <taxon>Pseudoditrichales</taxon>
        <taxon>Ditrichaceae</taxon>
        <taxon>Ceratodon</taxon>
    </lineage>
</organism>
<dbReference type="AlphaFoldDB" id="A0A8T0HD39"/>
<sequence>MINYTQRKHINAHGSLMSVPSLKAKTYSQFNSLRKTSKRLQLNSSSDKPRQADLQFKLLRSRTESNNYRKIRRTHVIAMVLQATERLLEQKKIDHHSTNTPS</sequence>
<keyword evidence="2" id="KW-1185">Reference proteome</keyword>
<dbReference type="Proteomes" id="UP000822688">
    <property type="component" value="Chromosome 6"/>
</dbReference>
<protein>
    <submittedName>
        <fullName evidence="1">Uncharacterized protein</fullName>
    </submittedName>
</protein>
<dbReference type="EMBL" id="CM026427">
    <property type="protein sequence ID" value="KAG0569681.1"/>
    <property type="molecule type" value="Genomic_DNA"/>
</dbReference>
<reference evidence="1 2" key="1">
    <citation type="submission" date="2020-06" db="EMBL/GenBank/DDBJ databases">
        <title>WGS assembly of Ceratodon purpureus strain R40.</title>
        <authorList>
            <person name="Carey S.B."/>
            <person name="Jenkins J."/>
            <person name="Shu S."/>
            <person name="Lovell J.T."/>
            <person name="Sreedasyam A."/>
            <person name="Maumus F."/>
            <person name="Tiley G.P."/>
            <person name="Fernandez-Pozo N."/>
            <person name="Barry K."/>
            <person name="Chen C."/>
            <person name="Wang M."/>
            <person name="Lipzen A."/>
            <person name="Daum C."/>
            <person name="Saski C.A."/>
            <person name="Payton A.C."/>
            <person name="Mcbreen J.C."/>
            <person name="Conrad R.E."/>
            <person name="Kollar L.M."/>
            <person name="Olsson S."/>
            <person name="Huttunen S."/>
            <person name="Landis J.B."/>
            <person name="Wickett N.J."/>
            <person name="Johnson M.G."/>
            <person name="Rensing S.A."/>
            <person name="Grimwood J."/>
            <person name="Schmutz J."/>
            <person name="Mcdaniel S.F."/>
        </authorList>
    </citation>
    <scope>NUCLEOTIDE SEQUENCE [LARGE SCALE GENOMIC DNA]</scope>
    <source>
        <strain evidence="1 2">R40</strain>
    </source>
</reference>
<evidence type="ECO:0000313" key="2">
    <source>
        <dbReference type="Proteomes" id="UP000822688"/>
    </source>
</evidence>
<gene>
    <name evidence="1" type="ORF">KC19_6G107300</name>
</gene>
<accession>A0A8T0HD39</accession>
<comment type="caution">
    <text evidence="1">The sequence shown here is derived from an EMBL/GenBank/DDBJ whole genome shotgun (WGS) entry which is preliminary data.</text>
</comment>
<proteinExistence type="predicted"/>
<evidence type="ECO:0000313" key="1">
    <source>
        <dbReference type="EMBL" id="KAG0569681.1"/>
    </source>
</evidence>
<name>A0A8T0HD39_CERPU</name>